<dbReference type="CDD" id="cd00449">
    <property type="entry name" value="PLPDE_IV"/>
    <property type="match status" value="1"/>
</dbReference>
<name>A0A2M8QG03_9CHLR</name>
<comment type="caution">
    <text evidence="4">The sequence shown here is derived from an EMBL/GenBank/DDBJ whole genome shotgun (WGS) entry which is preliminary data.</text>
</comment>
<protein>
    <recommendedName>
        <fullName evidence="6">Branched-chain amino acid aminotransferase</fullName>
    </recommendedName>
</protein>
<dbReference type="Gene3D" id="3.30.470.10">
    <property type="match status" value="1"/>
</dbReference>
<proteinExistence type="inferred from homology"/>
<feature type="chain" id="PRO_5014818673" description="Branched-chain amino acid aminotransferase" evidence="3">
    <location>
        <begin position="26"/>
        <end position="375"/>
    </location>
</feature>
<sequence>MSKAARRLRCCARWALLAKAHISNAGVAELMKVSHQIKRVSASLRVVNAQRTSAHSPGSGPATTTHAVSMASATNAQRERMDATMLHCFVLMVTTFQLDTSGPTDDSRIVLFGTHTSLGEASGQLPDGAYTTFRTYQGSRVLRLRQHVQRLEESVALLGNPAHLDEAATRRAVAHALRATAYPESRFRLTFAPPMLFVSIEPFTPYPPSLYESGVWCVSVSLHRDNPHAKSTTFIASAADAYRALPAGAHEGLMIGEDGAVLEGLSSNFFAVMPSAAAPEAPCVLRTEEARVLAGVTRALVLEVARQVLPVSTEAVAYSDLPRARECFITSVSREILPVVKVDQLTIGDGFPGPITRALMQRFRALVEREAEPLL</sequence>
<keyword evidence="3" id="KW-0732">Signal</keyword>
<dbReference type="InterPro" id="IPR050571">
    <property type="entry name" value="Class-IV_PLP-Dep_Aminotrnsfr"/>
</dbReference>
<dbReference type="PANTHER" id="PTHR42743:SF11">
    <property type="entry name" value="AMINODEOXYCHORISMATE LYASE"/>
    <property type="match status" value="1"/>
</dbReference>
<gene>
    <name evidence="4" type="ORF">CUN48_01865</name>
</gene>
<reference evidence="4 5" key="1">
    <citation type="submission" date="2017-11" db="EMBL/GenBank/DDBJ databases">
        <title>Evolution of Phototrophy in the Chloroflexi Phylum Driven by Horizontal Gene Transfer.</title>
        <authorList>
            <person name="Ward L.M."/>
            <person name="Hemp J."/>
            <person name="Shih P.M."/>
            <person name="Mcglynn S.E."/>
            <person name="Fischer W."/>
        </authorList>
    </citation>
    <scope>NUCLEOTIDE SEQUENCE [LARGE SCALE GENOMIC DNA]</scope>
    <source>
        <strain evidence="4">JP3_7</strain>
    </source>
</reference>
<organism evidence="4 5">
    <name type="scientific">Candidatus Thermofonsia Clade 3 bacterium</name>
    <dbReference type="NCBI Taxonomy" id="2364212"/>
    <lineage>
        <taxon>Bacteria</taxon>
        <taxon>Bacillati</taxon>
        <taxon>Chloroflexota</taxon>
        <taxon>Candidatus Thermofontia</taxon>
        <taxon>Candidatus Thermofonsia Clade 3</taxon>
    </lineage>
</organism>
<evidence type="ECO:0000313" key="5">
    <source>
        <dbReference type="Proteomes" id="UP000230790"/>
    </source>
</evidence>
<dbReference type="InterPro" id="IPR036038">
    <property type="entry name" value="Aminotransferase-like"/>
</dbReference>
<dbReference type="PANTHER" id="PTHR42743">
    <property type="entry name" value="AMINO-ACID AMINOTRANSFERASE"/>
    <property type="match status" value="1"/>
</dbReference>
<comment type="similarity">
    <text evidence="1">Belongs to the class-IV pyridoxal-phosphate-dependent aminotransferase family.</text>
</comment>
<evidence type="ECO:0000313" key="4">
    <source>
        <dbReference type="EMBL" id="PJF48719.1"/>
    </source>
</evidence>
<accession>A0A2M8QG03</accession>
<dbReference type="Proteomes" id="UP000230790">
    <property type="component" value="Unassembled WGS sequence"/>
</dbReference>
<evidence type="ECO:0008006" key="6">
    <source>
        <dbReference type="Google" id="ProtNLM"/>
    </source>
</evidence>
<dbReference type="Gene3D" id="3.20.10.10">
    <property type="entry name" value="D-amino Acid Aminotransferase, subunit A, domain 2"/>
    <property type="match status" value="1"/>
</dbReference>
<dbReference type="GO" id="GO:0046394">
    <property type="term" value="P:carboxylic acid biosynthetic process"/>
    <property type="evidence" value="ECO:0007669"/>
    <property type="project" value="UniProtKB-ARBA"/>
</dbReference>
<evidence type="ECO:0000256" key="3">
    <source>
        <dbReference type="SAM" id="SignalP"/>
    </source>
</evidence>
<dbReference type="SUPFAM" id="SSF56752">
    <property type="entry name" value="D-aminoacid aminotransferase-like PLP-dependent enzymes"/>
    <property type="match status" value="1"/>
</dbReference>
<dbReference type="InterPro" id="IPR043132">
    <property type="entry name" value="BCAT-like_C"/>
</dbReference>
<evidence type="ECO:0000256" key="2">
    <source>
        <dbReference type="SAM" id="MobiDB-lite"/>
    </source>
</evidence>
<feature type="region of interest" description="Disordered" evidence="2">
    <location>
        <begin position="50"/>
        <end position="69"/>
    </location>
</feature>
<dbReference type="GO" id="GO:0003824">
    <property type="term" value="F:catalytic activity"/>
    <property type="evidence" value="ECO:0007669"/>
    <property type="project" value="InterPro"/>
</dbReference>
<dbReference type="InterPro" id="IPR001544">
    <property type="entry name" value="Aminotrans_IV"/>
</dbReference>
<dbReference type="AlphaFoldDB" id="A0A2M8QG03"/>
<dbReference type="InterPro" id="IPR043131">
    <property type="entry name" value="BCAT-like_N"/>
</dbReference>
<evidence type="ECO:0000256" key="1">
    <source>
        <dbReference type="ARBA" id="ARBA00009320"/>
    </source>
</evidence>
<dbReference type="Pfam" id="PF01063">
    <property type="entry name" value="Aminotran_4"/>
    <property type="match status" value="1"/>
</dbReference>
<feature type="signal peptide" evidence="3">
    <location>
        <begin position="1"/>
        <end position="25"/>
    </location>
</feature>
<dbReference type="EMBL" id="PGTN01000007">
    <property type="protein sequence ID" value="PJF48719.1"/>
    <property type="molecule type" value="Genomic_DNA"/>
</dbReference>